<comment type="caution">
    <text evidence="13">The sequence shown here is derived from an EMBL/GenBank/DDBJ whole genome shotgun (WGS) entry which is preliminary data.</text>
</comment>
<feature type="signal peptide" evidence="9">
    <location>
        <begin position="1"/>
        <end position="20"/>
    </location>
</feature>
<evidence type="ECO:0000256" key="1">
    <source>
        <dbReference type="ARBA" id="ARBA00001657"/>
    </source>
</evidence>
<evidence type="ECO:0000256" key="3">
    <source>
        <dbReference type="ARBA" id="ARBA00012741"/>
    </source>
</evidence>
<evidence type="ECO:0000259" key="10">
    <source>
        <dbReference type="Pfam" id="PF01055"/>
    </source>
</evidence>
<dbReference type="InterPro" id="IPR025887">
    <property type="entry name" value="Glyco_hydro_31_N_dom"/>
</dbReference>
<protein>
    <recommendedName>
        <fullName evidence="3">alpha-glucosidase</fullName>
        <ecNumber evidence="3">3.2.1.20</ecNumber>
    </recommendedName>
    <alternativeName>
        <fullName evidence="7">Maltase</fullName>
    </alternativeName>
</protein>
<evidence type="ECO:0000256" key="7">
    <source>
        <dbReference type="ARBA" id="ARBA00041343"/>
    </source>
</evidence>
<dbReference type="InterPro" id="IPR030458">
    <property type="entry name" value="Glyco_hydro_31_AS"/>
</dbReference>
<proteinExistence type="inferred from homology"/>
<dbReference type="CDD" id="cd14752">
    <property type="entry name" value="GH31_N"/>
    <property type="match status" value="1"/>
</dbReference>
<evidence type="ECO:0000259" key="12">
    <source>
        <dbReference type="Pfam" id="PF21365"/>
    </source>
</evidence>
<evidence type="ECO:0000256" key="6">
    <source>
        <dbReference type="ARBA" id="ARBA00023295"/>
    </source>
</evidence>
<reference evidence="13 14" key="1">
    <citation type="journal article" date="2023" name="IMA Fungus">
        <title>Comparative genomic study of the Penicillium genus elucidates a diverse pangenome and 15 lateral gene transfer events.</title>
        <authorList>
            <person name="Petersen C."/>
            <person name="Sorensen T."/>
            <person name="Nielsen M.R."/>
            <person name="Sondergaard T.E."/>
            <person name="Sorensen J.L."/>
            <person name="Fitzpatrick D.A."/>
            <person name="Frisvad J.C."/>
            <person name="Nielsen K.L."/>
        </authorList>
    </citation>
    <scope>NUCLEOTIDE SEQUENCE [LARGE SCALE GENOMIC DNA]</scope>
    <source>
        <strain evidence="13 14">IBT 3361</strain>
    </source>
</reference>
<comment type="similarity">
    <text evidence="2 8">Belongs to the glycosyl hydrolase 31 family.</text>
</comment>
<dbReference type="CDD" id="cd06602">
    <property type="entry name" value="GH31_MGAM_SI_GAA"/>
    <property type="match status" value="1"/>
</dbReference>
<accession>A0ABQ8WC69</accession>
<keyword evidence="9" id="KW-0732">Signal</keyword>
<dbReference type="InterPro" id="IPR000322">
    <property type="entry name" value="Glyco_hydro_31_TIM"/>
</dbReference>
<dbReference type="Pfam" id="PF13802">
    <property type="entry name" value="Gal_mutarotas_2"/>
    <property type="match status" value="1"/>
</dbReference>
<dbReference type="PANTHER" id="PTHR22762:SF133">
    <property type="entry name" value="P-TYPE DOMAIN-CONTAINING PROTEIN"/>
    <property type="match status" value="1"/>
</dbReference>
<evidence type="ECO:0000256" key="8">
    <source>
        <dbReference type="RuleBase" id="RU361185"/>
    </source>
</evidence>
<dbReference type="Pfam" id="PF21365">
    <property type="entry name" value="Glyco_hydro_31_3rd"/>
    <property type="match status" value="1"/>
</dbReference>
<evidence type="ECO:0000256" key="9">
    <source>
        <dbReference type="SAM" id="SignalP"/>
    </source>
</evidence>
<keyword evidence="14" id="KW-1185">Reference proteome</keyword>
<evidence type="ECO:0000256" key="2">
    <source>
        <dbReference type="ARBA" id="ARBA00007806"/>
    </source>
</evidence>
<dbReference type="InterPro" id="IPR017853">
    <property type="entry name" value="GH"/>
</dbReference>
<dbReference type="InterPro" id="IPR011013">
    <property type="entry name" value="Gal_mutarotase_sf_dom"/>
</dbReference>
<feature type="domain" description="Glycosyl hydrolase family 31 C-terminal" evidence="12">
    <location>
        <begin position="773"/>
        <end position="864"/>
    </location>
</feature>
<evidence type="ECO:0000259" key="11">
    <source>
        <dbReference type="Pfam" id="PF13802"/>
    </source>
</evidence>
<dbReference type="InterPro" id="IPR013780">
    <property type="entry name" value="Glyco_hydro_b"/>
</dbReference>
<dbReference type="SUPFAM" id="SSF51011">
    <property type="entry name" value="Glycosyl hydrolase domain"/>
    <property type="match status" value="1"/>
</dbReference>
<dbReference type="SUPFAM" id="SSF74650">
    <property type="entry name" value="Galactose mutarotase-like"/>
    <property type="match status" value="1"/>
</dbReference>
<evidence type="ECO:0000313" key="13">
    <source>
        <dbReference type="EMBL" id="KAJ5262151.1"/>
    </source>
</evidence>
<dbReference type="EMBL" id="JAPVEB010000006">
    <property type="protein sequence ID" value="KAJ5262151.1"/>
    <property type="molecule type" value="Genomic_DNA"/>
</dbReference>
<dbReference type="InterPro" id="IPR048395">
    <property type="entry name" value="Glyco_hydro_31_C"/>
</dbReference>
<keyword evidence="6 8" id="KW-0326">Glycosidase</keyword>
<organism evidence="13 14">
    <name type="scientific">Penicillium chrysogenum</name>
    <name type="common">Penicillium notatum</name>
    <dbReference type="NCBI Taxonomy" id="5076"/>
    <lineage>
        <taxon>Eukaryota</taxon>
        <taxon>Fungi</taxon>
        <taxon>Dikarya</taxon>
        <taxon>Ascomycota</taxon>
        <taxon>Pezizomycotina</taxon>
        <taxon>Eurotiomycetes</taxon>
        <taxon>Eurotiomycetidae</taxon>
        <taxon>Eurotiales</taxon>
        <taxon>Aspergillaceae</taxon>
        <taxon>Penicillium</taxon>
        <taxon>Penicillium chrysogenum species complex</taxon>
    </lineage>
</organism>
<name>A0ABQ8WC69_PENCH</name>
<dbReference type="PROSITE" id="PS00129">
    <property type="entry name" value="GLYCOSYL_HYDROL_F31_1"/>
    <property type="match status" value="1"/>
</dbReference>
<dbReference type="SUPFAM" id="SSF51445">
    <property type="entry name" value="(Trans)glycosidases"/>
    <property type="match status" value="1"/>
</dbReference>
<feature type="domain" description="Glycoside hydrolase family 31 TIM barrel" evidence="10">
    <location>
        <begin position="324"/>
        <end position="765"/>
    </location>
</feature>
<dbReference type="PANTHER" id="PTHR22762">
    <property type="entry name" value="ALPHA-GLUCOSIDASE"/>
    <property type="match status" value="1"/>
</dbReference>
<evidence type="ECO:0000256" key="4">
    <source>
        <dbReference type="ARBA" id="ARBA00022801"/>
    </source>
</evidence>
<dbReference type="EC" id="3.2.1.20" evidence="3"/>
<dbReference type="Proteomes" id="UP001220256">
    <property type="component" value="Unassembled WGS sequence"/>
</dbReference>
<dbReference type="Gene3D" id="2.60.40.1180">
    <property type="entry name" value="Golgi alpha-mannosidase II"/>
    <property type="match status" value="2"/>
</dbReference>
<keyword evidence="5" id="KW-0325">Glycoprotein</keyword>
<evidence type="ECO:0000313" key="14">
    <source>
        <dbReference type="Proteomes" id="UP001220256"/>
    </source>
</evidence>
<keyword evidence="4 8" id="KW-0378">Hydrolase</keyword>
<feature type="domain" description="Glycoside hydrolase family 31 N-terminal" evidence="11">
    <location>
        <begin position="142"/>
        <end position="241"/>
    </location>
</feature>
<dbReference type="Gene3D" id="2.60.40.1760">
    <property type="entry name" value="glycosyl hydrolase (family 31)"/>
    <property type="match status" value="1"/>
</dbReference>
<gene>
    <name evidence="13" type="ORF">N7505_009018</name>
</gene>
<evidence type="ECO:0000256" key="5">
    <source>
        <dbReference type="ARBA" id="ARBA00023180"/>
    </source>
</evidence>
<feature type="chain" id="PRO_5045481872" description="alpha-glucosidase" evidence="9">
    <location>
        <begin position="21"/>
        <end position="994"/>
    </location>
</feature>
<comment type="catalytic activity">
    <reaction evidence="1">
        <text>Hydrolysis of terminal, non-reducing (1-&gt;4)-linked alpha-D-glucose residues with release of alpha-D-glucose.</text>
        <dbReference type="EC" id="3.2.1.20"/>
    </reaction>
</comment>
<dbReference type="Gene3D" id="3.20.20.80">
    <property type="entry name" value="Glycosidases"/>
    <property type="match status" value="2"/>
</dbReference>
<sequence>MAFLTKVLLASVGLLPAVHAASSTSSAANAQYTLPFDSMEGVTMIPNVENPKAVDAQAVCPGYKVSNVKHSLRGLTATLSMAGEPCNTYGTDIESLSLTVDYQAKDRLNVQIIPAHIDATNASWYLVDEDVVPRSQASNGSVNASDLTFSWSNSPSFNFEVSRKATGDVLFSTKDTVLVYENQFIEFETSLPEGYNLYGLGDRVQQFRIKENLTLTTWAADAGNVIDENLYGTHPFYLDTRYYTVDKKSGARRMVKPGEGDPIQDYAAYSHGVFLRNAHGQEVITKPDSLVWRTLGGSVDLTFYSGPSQEEVTKNYQISTIGLPAMQQYSALGYHQARWGYANWSVMADVVATFEKFEIPLEYMCMPFTYFLKNDRADIDYMNQYRNFENDLNTFPYEEGQEFLEKLHQSGRHFVPIIDSALYIPNPQNASDSYPTFDRGVAADAFIKNPDGSLYIGAVWPGYTVFPDWNSPRAAEYWVNELELWRQKVPYDGIWIDMSEVASFCVGSCGTNMLHLNPVHPPFLLPGEPGNVDYGYPEGFAVTNTTEARAIAAAERRQVAAAKEESDGSQPSSVSILHPTVTPGFRNINYPPYVISNVQTGHDLAAKAVSPNATHSDGAVEYDVHNLWGHQILKATYDGMLRMWSGKRPFLLGRSTFAGSGKWAAHWGGDNESRFASMYFAIPQALSFSLFGIPMFGPDTCGFSGNADLELCSRWMQLSAFFPFYRNHNVLASIPQEPYRWAAVIEASKKAMAIRYAILPYFYTLFHLAHTTGSTVMRALAWEFPDPALASVDTQFLLGPSLMVVPVLEPLVDSVKGVFPGVGHGEVWYDWYTQTAVDAQPGVNTTIAAPLGHVPIFMRGGSILPMQEPALTTQAARKTPWALLAALDKNGTAYGQLYLDDGESLEPTETLNVKFKAGKTRLTATATGTWVESNPLANVTVMGVSSVPSNVTFNNQPVQSSSVQYDATAQVLFVGGLQNMTAHGAWAKPWTLRW</sequence>
<dbReference type="Pfam" id="PF01055">
    <property type="entry name" value="Glyco_hydro_31_2nd"/>
    <property type="match status" value="1"/>
</dbReference>